<protein>
    <recommendedName>
        <fullName evidence="4">Lipoprotein</fullName>
    </recommendedName>
</protein>
<dbReference type="RefSeq" id="WP_206713525.1">
    <property type="nucleotide sequence ID" value="NZ_CP071091.1"/>
</dbReference>
<name>A0ABX7N293_9BACT</name>
<accession>A0ABX7N293</accession>
<sequence>MCPLPPLARNQRRVLAWGLAAWLVGLAACRSPKAEVCPSVQALVMEELRMTDAFRDKIRDPRSMNHAAARLSVLSAKLKSLVLRDPELQRAVLRYGTDLGVLAEAYVRAARTQEHPEQSWSEEDDGHVGPGIPLSLYEREVNQARSTVTHQCSSP</sequence>
<dbReference type="Proteomes" id="UP000663090">
    <property type="component" value="Chromosome"/>
</dbReference>
<reference evidence="2 3" key="1">
    <citation type="submission" date="2021-02" db="EMBL/GenBank/DDBJ databases">
        <title>De Novo genome assembly of isolated myxobacteria.</title>
        <authorList>
            <person name="Stevens D.C."/>
        </authorList>
    </citation>
    <scope>NUCLEOTIDE SEQUENCE [LARGE SCALE GENOMIC DNA]</scope>
    <source>
        <strain evidence="2 3">SCHIC003</strain>
    </source>
</reference>
<dbReference type="EMBL" id="CP071091">
    <property type="protein sequence ID" value="QSQ11785.1"/>
    <property type="molecule type" value="Genomic_DNA"/>
</dbReference>
<keyword evidence="3" id="KW-1185">Reference proteome</keyword>
<gene>
    <name evidence="2" type="ORF">JY572_25735</name>
</gene>
<feature type="region of interest" description="Disordered" evidence="1">
    <location>
        <begin position="113"/>
        <end position="133"/>
    </location>
</feature>
<proteinExistence type="predicted"/>
<evidence type="ECO:0000313" key="2">
    <source>
        <dbReference type="EMBL" id="QSQ11785.1"/>
    </source>
</evidence>
<evidence type="ECO:0008006" key="4">
    <source>
        <dbReference type="Google" id="ProtNLM"/>
    </source>
</evidence>
<evidence type="ECO:0000256" key="1">
    <source>
        <dbReference type="SAM" id="MobiDB-lite"/>
    </source>
</evidence>
<organism evidence="2 3">
    <name type="scientific">Myxococcus landrumensis</name>
    <dbReference type="NCBI Taxonomy" id="2813577"/>
    <lineage>
        <taxon>Bacteria</taxon>
        <taxon>Pseudomonadati</taxon>
        <taxon>Myxococcota</taxon>
        <taxon>Myxococcia</taxon>
        <taxon>Myxococcales</taxon>
        <taxon>Cystobacterineae</taxon>
        <taxon>Myxococcaceae</taxon>
        <taxon>Myxococcus</taxon>
    </lineage>
</organism>
<evidence type="ECO:0000313" key="3">
    <source>
        <dbReference type="Proteomes" id="UP000663090"/>
    </source>
</evidence>